<organism evidence="2 3">
    <name type="scientific">Roseburia faecis</name>
    <dbReference type="NCBI Taxonomy" id="301302"/>
    <lineage>
        <taxon>Bacteria</taxon>
        <taxon>Bacillati</taxon>
        <taxon>Bacillota</taxon>
        <taxon>Clostridia</taxon>
        <taxon>Lachnospirales</taxon>
        <taxon>Lachnospiraceae</taxon>
        <taxon>Roseburia</taxon>
    </lineage>
</organism>
<feature type="transmembrane region" description="Helical" evidence="1">
    <location>
        <begin position="38"/>
        <end position="58"/>
    </location>
</feature>
<protein>
    <submittedName>
        <fullName evidence="2">Uncharacterized protein</fullName>
    </submittedName>
</protein>
<keyword evidence="1" id="KW-0812">Transmembrane</keyword>
<evidence type="ECO:0000256" key="1">
    <source>
        <dbReference type="SAM" id="Phobius"/>
    </source>
</evidence>
<accession>A0A173V113</accession>
<reference evidence="2 3" key="1">
    <citation type="submission" date="2015-09" db="EMBL/GenBank/DDBJ databases">
        <authorList>
            <consortium name="Pathogen Informatics"/>
        </authorList>
    </citation>
    <scope>NUCLEOTIDE SEQUENCE [LARGE SCALE GENOMIC DNA]</scope>
    <source>
        <strain evidence="2 3">2789STDY5608863</strain>
    </source>
</reference>
<evidence type="ECO:0000313" key="3">
    <source>
        <dbReference type="Proteomes" id="UP000095495"/>
    </source>
</evidence>
<keyword evidence="1" id="KW-0472">Membrane</keyword>
<dbReference type="Proteomes" id="UP000095495">
    <property type="component" value="Unassembled WGS sequence"/>
</dbReference>
<name>A0A173V113_9FIRM</name>
<sequence>MYDVINVCLDVIVALGQGYCLQYFLGSFLEGREKDRRINGLLVMVVYGVLRLGINFILPADNESIRTVGKITLMFVIIVLLALLFYKGVQAITAPNI</sequence>
<keyword evidence="1" id="KW-1133">Transmembrane helix</keyword>
<evidence type="ECO:0000313" key="2">
    <source>
        <dbReference type="EMBL" id="CUN19957.1"/>
    </source>
</evidence>
<proteinExistence type="predicted"/>
<gene>
    <name evidence="2" type="ORF">ERS852420_03400</name>
</gene>
<dbReference type="AlphaFoldDB" id="A0A173V113"/>
<dbReference type="EMBL" id="CYXV01000023">
    <property type="protein sequence ID" value="CUN19957.1"/>
    <property type="molecule type" value="Genomic_DNA"/>
</dbReference>
<feature type="transmembrane region" description="Helical" evidence="1">
    <location>
        <begin position="64"/>
        <end position="86"/>
    </location>
</feature>